<proteinExistence type="predicted"/>
<dbReference type="InterPro" id="IPR000259">
    <property type="entry name" value="Adhesion_dom_fimbrial"/>
</dbReference>
<dbReference type="GO" id="GO:0043709">
    <property type="term" value="P:cell adhesion involved in single-species biofilm formation"/>
    <property type="evidence" value="ECO:0007669"/>
    <property type="project" value="TreeGrafter"/>
</dbReference>
<dbReference type="InterPro" id="IPR036937">
    <property type="entry name" value="Adhesion_dom_fimbrial_sf"/>
</dbReference>
<dbReference type="EMBL" id="JARVQW010000010">
    <property type="protein sequence ID" value="MDH2307107.1"/>
    <property type="molecule type" value="Genomic_DNA"/>
</dbReference>
<name>A0AB35LEK0_PRORE</name>
<evidence type="ECO:0000313" key="3">
    <source>
        <dbReference type="EMBL" id="MDH2307107.1"/>
    </source>
</evidence>
<evidence type="ECO:0000256" key="1">
    <source>
        <dbReference type="SAM" id="SignalP"/>
    </source>
</evidence>
<dbReference type="Gene3D" id="2.60.40.1090">
    <property type="entry name" value="Fimbrial-type adhesion domain"/>
    <property type="match status" value="1"/>
</dbReference>
<dbReference type="PANTHER" id="PTHR33420:SF33">
    <property type="entry name" value="MINOR FIMBRIAL SUBUNIT"/>
    <property type="match status" value="1"/>
</dbReference>
<dbReference type="Proteomes" id="UP001162044">
    <property type="component" value="Unassembled WGS sequence"/>
</dbReference>
<keyword evidence="1" id="KW-0732">Signal</keyword>
<feature type="signal peptide" evidence="1">
    <location>
        <begin position="1"/>
        <end position="24"/>
    </location>
</feature>
<dbReference type="InterPro" id="IPR050263">
    <property type="entry name" value="Bact_Fimbrial_Adh_Pro"/>
</dbReference>
<accession>A0AB35LEK0</accession>
<sequence length="170" mass="18805">MLAIKKFNLIILPLCLFISNTIMAKDTETIKFSIVGSVVSKPQCQISDSKTIEINFGDNIGINNISSGKYEREIPYDITCDGESDELQLTLKISGNAVSFDPDNATVRTNEQENLGIKIFHDGKPFELDKSIPINANNIPKLHAVLIKNDEGELIEGEFNANATIEAEYQ</sequence>
<evidence type="ECO:0000313" key="4">
    <source>
        <dbReference type="Proteomes" id="UP001162044"/>
    </source>
</evidence>
<gene>
    <name evidence="3" type="ORF">QDQ51_16970</name>
</gene>
<reference evidence="3" key="1">
    <citation type="submission" date="2023-04" db="EMBL/GenBank/DDBJ databases">
        <authorList>
            <person name="Li W."/>
        </authorList>
    </citation>
    <scope>NUCLEOTIDE SEQUENCE</scope>
    <source>
        <strain evidence="3">QITACRE101</strain>
    </source>
</reference>
<comment type="caution">
    <text evidence="3">The sequence shown here is derived from an EMBL/GenBank/DDBJ whole genome shotgun (WGS) entry which is preliminary data.</text>
</comment>
<dbReference type="RefSeq" id="WP_109913237.1">
    <property type="nucleotide sequence ID" value="NZ_ABEXOA020000247.1"/>
</dbReference>
<dbReference type="Pfam" id="PF00419">
    <property type="entry name" value="Fimbrial"/>
    <property type="match status" value="1"/>
</dbReference>
<dbReference type="SUPFAM" id="SSF49401">
    <property type="entry name" value="Bacterial adhesins"/>
    <property type="match status" value="1"/>
</dbReference>
<dbReference type="InterPro" id="IPR008966">
    <property type="entry name" value="Adhesion_dom_sf"/>
</dbReference>
<dbReference type="PANTHER" id="PTHR33420">
    <property type="entry name" value="FIMBRIAL SUBUNIT ELFA-RELATED"/>
    <property type="match status" value="1"/>
</dbReference>
<feature type="chain" id="PRO_5044186790" evidence="1">
    <location>
        <begin position="25"/>
        <end position="170"/>
    </location>
</feature>
<feature type="domain" description="Fimbrial-type adhesion" evidence="2">
    <location>
        <begin position="36"/>
        <end position="170"/>
    </location>
</feature>
<organism evidence="3 4">
    <name type="scientific">Providencia rettgeri</name>
    <dbReference type="NCBI Taxonomy" id="587"/>
    <lineage>
        <taxon>Bacteria</taxon>
        <taxon>Pseudomonadati</taxon>
        <taxon>Pseudomonadota</taxon>
        <taxon>Gammaproteobacteria</taxon>
        <taxon>Enterobacterales</taxon>
        <taxon>Morganellaceae</taxon>
        <taxon>Providencia</taxon>
    </lineage>
</organism>
<evidence type="ECO:0000259" key="2">
    <source>
        <dbReference type="Pfam" id="PF00419"/>
    </source>
</evidence>
<dbReference type="AlphaFoldDB" id="A0AB35LEK0"/>
<protein>
    <submittedName>
        <fullName evidence="3">Fimbrial protein</fullName>
    </submittedName>
</protein>
<dbReference type="GO" id="GO:0009289">
    <property type="term" value="C:pilus"/>
    <property type="evidence" value="ECO:0007669"/>
    <property type="project" value="InterPro"/>
</dbReference>
<reference evidence="3" key="2">
    <citation type="submission" date="2023-10" db="EMBL/GenBank/DDBJ databases">
        <title>Analysis of Resistance Genes of Carbapenem-resistant Providencia rettgeri.</title>
        <authorList>
            <person name="Liu M."/>
        </authorList>
    </citation>
    <scope>NUCLEOTIDE SEQUENCE</scope>
    <source>
        <strain evidence="3">QITACRE101</strain>
    </source>
</reference>